<feature type="compositionally biased region" description="Basic and acidic residues" evidence="1">
    <location>
        <begin position="27"/>
        <end position="37"/>
    </location>
</feature>
<accession>A0A8H5H1A9</accession>
<name>A0A8H5H1A9_9AGAR</name>
<reference evidence="2 3" key="1">
    <citation type="journal article" date="2020" name="ISME J.">
        <title>Uncovering the hidden diversity of litter-decomposition mechanisms in mushroom-forming fungi.</title>
        <authorList>
            <person name="Floudas D."/>
            <person name="Bentzer J."/>
            <person name="Ahren D."/>
            <person name="Johansson T."/>
            <person name="Persson P."/>
            <person name="Tunlid A."/>
        </authorList>
    </citation>
    <scope>NUCLEOTIDE SEQUENCE [LARGE SCALE GENOMIC DNA]</scope>
    <source>
        <strain evidence="2 3">CBS 291.85</strain>
    </source>
</reference>
<evidence type="ECO:0000313" key="3">
    <source>
        <dbReference type="Proteomes" id="UP000559256"/>
    </source>
</evidence>
<feature type="region of interest" description="Disordered" evidence="1">
    <location>
        <begin position="1"/>
        <end position="54"/>
    </location>
</feature>
<evidence type="ECO:0008006" key="4">
    <source>
        <dbReference type="Google" id="ProtNLM"/>
    </source>
</evidence>
<dbReference type="GO" id="GO:0005737">
    <property type="term" value="C:cytoplasm"/>
    <property type="evidence" value="ECO:0007669"/>
    <property type="project" value="TreeGrafter"/>
</dbReference>
<evidence type="ECO:0000313" key="2">
    <source>
        <dbReference type="EMBL" id="KAF5374804.1"/>
    </source>
</evidence>
<proteinExistence type="predicted"/>
<protein>
    <recommendedName>
        <fullName evidence="4">Conidiation-specific protein 6</fullName>
    </recommendedName>
</protein>
<feature type="region of interest" description="Disordered" evidence="1">
    <location>
        <begin position="67"/>
        <end position="137"/>
    </location>
</feature>
<comment type="caution">
    <text evidence="2">The sequence shown here is derived from an EMBL/GenBank/DDBJ whole genome shotgun (WGS) entry which is preliminary data.</text>
</comment>
<dbReference type="PANTHER" id="PTHR36576">
    <property type="entry name" value="UPF0654 PROTEIN C11D3.01C-RELATED"/>
    <property type="match status" value="1"/>
</dbReference>
<gene>
    <name evidence="2" type="ORF">D9758_000110</name>
</gene>
<dbReference type="InterPro" id="IPR052670">
    <property type="entry name" value="UPF0654_domain"/>
</dbReference>
<evidence type="ECO:0000256" key="1">
    <source>
        <dbReference type="SAM" id="MobiDB-lite"/>
    </source>
</evidence>
<dbReference type="AlphaFoldDB" id="A0A8H5H1A9"/>
<feature type="compositionally biased region" description="Basic and acidic residues" evidence="1">
    <location>
        <begin position="122"/>
        <end position="131"/>
    </location>
</feature>
<dbReference type="InterPro" id="IPR018824">
    <property type="entry name" value="Conidiation-specific_6"/>
</dbReference>
<dbReference type="EMBL" id="JAACJM010000001">
    <property type="protein sequence ID" value="KAF5374804.1"/>
    <property type="molecule type" value="Genomic_DNA"/>
</dbReference>
<dbReference type="PANTHER" id="PTHR36576:SF1">
    <property type="entry name" value="UPF0654 PROTEIN C11D3.01C-RELATED"/>
    <property type="match status" value="1"/>
</dbReference>
<dbReference type="Pfam" id="PF10346">
    <property type="entry name" value="Con-6"/>
    <property type="match status" value="3"/>
</dbReference>
<keyword evidence="3" id="KW-1185">Reference proteome</keyword>
<dbReference type="Proteomes" id="UP000559256">
    <property type="component" value="Unassembled WGS sequence"/>
</dbReference>
<sequence>MSSGHKNPANVAGGLKATINNPNTSQEAKDNARERLNDMQGAFSEVSQEQHEHHVLGGYKATLNNDRASDEAKAKARNVLDNAERGQFDNFESGDQDSSDQHRNHVLGGHKATLNNSNVPESTKEHSKEILEENDAI</sequence>
<dbReference type="OrthoDB" id="5419162at2759"/>
<organism evidence="2 3">
    <name type="scientific">Tetrapyrgos nigripes</name>
    <dbReference type="NCBI Taxonomy" id="182062"/>
    <lineage>
        <taxon>Eukaryota</taxon>
        <taxon>Fungi</taxon>
        <taxon>Dikarya</taxon>
        <taxon>Basidiomycota</taxon>
        <taxon>Agaricomycotina</taxon>
        <taxon>Agaricomycetes</taxon>
        <taxon>Agaricomycetidae</taxon>
        <taxon>Agaricales</taxon>
        <taxon>Marasmiineae</taxon>
        <taxon>Marasmiaceae</taxon>
        <taxon>Tetrapyrgos</taxon>
    </lineage>
</organism>